<protein>
    <recommendedName>
        <fullName evidence="2">Tail specific protease domain-containing protein</fullName>
    </recommendedName>
</protein>
<evidence type="ECO:0000256" key="1">
    <source>
        <dbReference type="SAM" id="SignalP"/>
    </source>
</evidence>
<dbReference type="EMBL" id="CP015772">
    <property type="protein sequence ID" value="ANH83268.1"/>
    <property type="molecule type" value="Genomic_DNA"/>
</dbReference>
<dbReference type="Proteomes" id="UP000077667">
    <property type="component" value="Chromosome"/>
</dbReference>
<accession>A0A1A9I6G6</accession>
<dbReference type="KEGG" id="nia:A8C56_21835"/>
<dbReference type="Gene3D" id="2.60.120.260">
    <property type="entry name" value="Galactose-binding domain-like"/>
    <property type="match status" value="1"/>
</dbReference>
<dbReference type="SUPFAM" id="SSF52096">
    <property type="entry name" value="ClpP/crotonase"/>
    <property type="match status" value="1"/>
</dbReference>
<dbReference type="AlphaFoldDB" id="A0A1A9I6G6"/>
<organism evidence="3 4">
    <name type="scientific">Niabella ginsenosidivorans</name>
    <dbReference type="NCBI Taxonomy" id="1176587"/>
    <lineage>
        <taxon>Bacteria</taxon>
        <taxon>Pseudomonadati</taxon>
        <taxon>Bacteroidota</taxon>
        <taxon>Chitinophagia</taxon>
        <taxon>Chitinophagales</taxon>
        <taxon>Chitinophagaceae</taxon>
        <taxon>Niabella</taxon>
    </lineage>
</organism>
<dbReference type="PANTHER" id="PTHR32060">
    <property type="entry name" value="TAIL-SPECIFIC PROTEASE"/>
    <property type="match status" value="1"/>
</dbReference>
<gene>
    <name evidence="3" type="ORF">A8C56_21835</name>
</gene>
<proteinExistence type="predicted"/>
<dbReference type="GO" id="GO:0006508">
    <property type="term" value="P:proteolysis"/>
    <property type="evidence" value="ECO:0007669"/>
    <property type="project" value="InterPro"/>
</dbReference>
<evidence type="ECO:0000313" key="4">
    <source>
        <dbReference type="Proteomes" id="UP000077667"/>
    </source>
</evidence>
<dbReference type="PANTHER" id="PTHR32060:SF30">
    <property type="entry name" value="CARBOXY-TERMINAL PROCESSING PROTEASE CTPA"/>
    <property type="match status" value="1"/>
</dbReference>
<feature type="signal peptide" evidence="1">
    <location>
        <begin position="1"/>
        <end position="19"/>
    </location>
</feature>
<dbReference type="Pfam" id="PF03572">
    <property type="entry name" value="Peptidase_S41"/>
    <property type="match status" value="1"/>
</dbReference>
<dbReference type="GO" id="GO:0007165">
    <property type="term" value="P:signal transduction"/>
    <property type="evidence" value="ECO:0007669"/>
    <property type="project" value="TreeGrafter"/>
</dbReference>
<dbReference type="GO" id="GO:0030288">
    <property type="term" value="C:outer membrane-bounded periplasmic space"/>
    <property type="evidence" value="ECO:0007669"/>
    <property type="project" value="TreeGrafter"/>
</dbReference>
<sequence length="468" mass="51319">MKHIIATLIGALSIATAFSQIENPGFETVSDGHPQNWNIKKVDGYTIKVTSAEKHNGNHSLYISNTTNNDVKTFQSFSQKIAVSIDTIDKISLNVFVKLKDVKNNVALWCQLWDSAGKQIGFYNSNQNAVLNGTNDWQALKLKMTVSSQVKTLFFGAYLMGSGAVWFDDFTTEKNTLSNTPPSAEAALYSKKFTEIVEQNSLFTDSLNWSGIKPSMQKLLAGAVTIEDTRDATNYLLSELRAAGDNHSFFTNKKVANDYKKGNFVADVPKSALIDDRIGYIYVPTFGTVNNKVGQNFSDTIRTLIKTIDNHHKIEGWIIDLRKNGGGNMWPMLSGLKTFVGKGTPGYFIKGKYKTAWRIGGPSMRLKNKIHKIAVLLGPSTASSGEMTAVAFIGKPNVKTFGQPSAGYTTANSIFYLPDGAMIALATTTVADRTEKVYYGKLIPDILVEPNAGKDADIEAASNWILAK</sequence>
<feature type="domain" description="Tail specific protease" evidence="2">
    <location>
        <begin position="252"/>
        <end position="449"/>
    </location>
</feature>
<keyword evidence="1" id="KW-0732">Signal</keyword>
<evidence type="ECO:0000313" key="3">
    <source>
        <dbReference type="EMBL" id="ANH83268.1"/>
    </source>
</evidence>
<dbReference type="InterPro" id="IPR029045">
    <property type="entry name" value="ClpP/crotonase-like_dom_sf"/>
</dbReference>
<dbReference type="GO" id="GO:0008236">
    <property type="term" value="F:serine-type peptidase activity"/>
    <property type="evidence" value="ECO:0007669"/>
    <property type="project" value="InterPro"/>
</dbReference>
<dbReference type="OrthoDB" id="7314861at2"/>
<dbReference type="GO" id="GO:0004175">
    <property type="term" value="F:endopeptidase activity"/>
    <property type="evidence" value="ECO:0007669"/>
    <property type="project" value="TreeGrafter"/>
</dbReference>
<dbReference type="STRING" id="1176587.A8C56_21835"/>
<dbReference type="Gene3D" id="3.90.226.10">
    <property type="entry name" value="2-enoyl-CoA Hydratase, Chain A, domain 1"/>
    <property type="match status" value="1"/>
</dbReference>
<feature type="chain" id="PRO_5008389927" description="Tail specific protease domain-containing protein" evidence="1">
    <location>
        <begin position="20"/>
        <end position="468"/>
    </location>
</feature>
<dbReference type="SMART" id="SM00245">
    <property type="entry name" value="TSPc"/>
    <property type="match status" value="1"/>
</dbReference>
<name>A0A1A9I6G6_9BACT</name>
<reference evidence="3 4" key="1">
    <citation type="submission" date="2016-05" db="EMBL/GenBank/DDBJ databases">
        <title>Niabella ginsenosidivorans BS26 whole genome sequencing.</title>
        <authorList>
            <person name="Im W.T."/>
            <person name="Siddiqi M.Z."/>
        </authorList>
    </citation>
    <scope>NUCLEOTIDE SEQUENCE [LARGE SCALE GENOMIC DNA]</scope>
    <source>
        <strain evidence="3 4">BS26</strain>
    </source>
</reference>
<dbReference type="RefSeq" id="WP_067760683.1">
    <property type="nucleotide sequence ID" value="NZ_CP015772.1"/>
</dbReference>
<evidence type="ECO:0000259" key="2">
    <source>
        <dbReference type="SMART" id="SM00245"/>
    </source>
</evidence>
<dbReference type="InterPro" id="IPR005151">
    <property type="entry name" value="Tail-specific_protease"/>
</dbReference>
<keyword evidence="4" id="KW-1185">Reference proteome</keyword>